<accession>A0A8D8ZEB1</accession>
<name>A0A8D8ZEB1_9HEMI</name>
<keyword evidence="1" id="KW-0472">Membrane</keyword>
<reference evidence="2" key="1">
    <citation type="submission" date="2021-05" db="EMBL/GenBank/DDBJ databases">
        <authorList>
            <person name="Alioto T."/>
            <person name="Alioto T."/>
            <person name="Gomez Garrido J."/>
        </authorList>
    </citation>
    <scope>NUCLEOTIDE SEQUENCE</scope>
</reference>
<keyword evidence="1" id="KW-1133">Transmembrane helix</keyword>
<proteinExistence type="predicted"/>
<dbReference type="AlphaFoldDB" id="A0A8D8ZEB1"/>
<keyword evidence="1" id="KW-0812">Transmembrane</keyword>
<organism evidence="2">
    <name type="scientific">Cacopsylla melanoneura</name>
    <dbReference type="NCBI Taxonomy" id="428564"/>
    <lineage>
        <taxon>Eukaryota</taxon>
        <taxon>Metazoa</taxon>
        <taxon>Ecdysozoa</taxon>
        <taxon>Arthropoda</taxon>
        <taxon>Hexapoda</taxon>
        <taxon>Insecta</taxon>
        <taxon>Pterygota</taxon>
        <taxon>Neoptera</taxon>
        <taxon>Paraneoptera</taxon>
        <taxon>Hemiptera</taxon>
        <taxon>Sternorrhyncha</taxon>
        <taxon>Psylloidea</taxon>
        <taxon>Psyllidae</taxon>
        <taxon>Psyllinae</taxon>
        <taxon>Cacopsylla</taxon>
    </lineage>
</organism>
<dbReference type="EMBL" id="HBUF01493046">
    <property type="protein sequence ID" value="CAG6745374.1"/>
    <property type="molecule type" value="Transcribed_RNA"/>
</dbReference>
<evidence type="ECO:0000313" key="2">
    <source>
        <dbReference type="EMBL" id="CAG6745374.1"/>
    </source>
</evidence>
<sequence length="104" mass="12213">MTVQLYHVHVMSVMFPMFASCYVGCISIKFGTFSFSVNCIVEWCSCFVDYLVHFYTYNCVLCPCLCLCYIHEVSFDEEFLGWNDIILMTNRSIQWWIKGGEIIE</sequence>
<feature type="transmembrane region" description="Helical" evidence="1">
    <location>
        <begin position="6"/>
        <end position="28"/>
    </location>
</feature>
<protein>
    <submittedName>
        <fullName evidence="2">Uncharacterized protein</fullName>
    </submittedName>
</protein>
<evidence type="ECO:0000256" key="1">
    <source>
        <dbReference type="SAM" id="Phobius"/>
    </source>
</evidence>